<gene>
    <name evidence="1" type="ORF">ACH5RR_018118</name>
</gene>
<organism evidence="1 2">
    <name type="scientific">Cinchona calisaya</name>
    <dbReference type="NCBI Taxonomy" id="153742"/>
    <lineage>
        <taxon>Eukaryota</taxon>
        <taxon>Viridiplantae</taxon>
        <taxon>Streptophyta</taxon>
        <taxon>Embryophyta</taxon>
        <taxon>Tracheophyta</taxon>
        <taxon>Spermatophyta</taxon>
        <taxon>Magnoliopsida</taxon>
        <taxon>eudicotyledons</taxon>
        <taxon>Gunneridae</taxon>
        <taxon>Pentapetalae</taxon>
        <taxon>asterids</taxon>
        <taxon>lamiids</taxon>
        <taxon>Gentianales</taxon>
        <taxon>Rubiaceae</taxon>
        <taxon>Cinchonoideae</taxon>
        <taxon>Cinchoneae</taxon>
        <taxon>Cinchona</taxon>
    </lineage>
</organism>
<protein>
    <submittedName>
        <fullName evidence="1">Uncharacterized protein</fullName>
    </submittedName>
</protein>
<evidence type="ECO:0000313" key="1">
    <source>
        <dbReference type="EMBL" id="KAL3519969.1"/>
    </source>
</evidence>
<dbReference type="EMBL" id="JBJUIK010000008">
    <property type="protein sequence ID" value="KAL3519969.1"/>
    <property type="molecule type" value="Genomic_DNA"/>
</dbReference>
<dbReference type="AlphaFoldDB" id="A0ABD2ZL51"/>
<sequence>MEQVVEDNLEELISRNLVLVGERSFDGKVLRELCPREAEKEKFLYVIPRGGQADLLLLELDLKLLRVLDIYFLHFDNFPIQLLEMVHLRYVALNVTYELPQSMSELRNLQTILIRGPLESPLLSLEYWRMPSLRHLHSSVVCYLKNPTIGRKDLAQTFTPEYLQSLSTISFSSCTREILVIMPQLKMLGIYETEKDYIRGVSAECLANLHLLCKMETLKCSFYRETRKLGPRWDLKEMAFRCLKSLLIESTDLVHWEATNTDNFPRLECLVLRSCKSLKKIPYGVGELPTLSLIELHYCSKSAEVSAKEFEEQVEDLRVVTRSDV</sequence>
<dbReference type="Gene3D" id="3.80.10.10">
    <property type="entry name" value="Ribonuclease Inhibitor"/>
    <property type="match status" value="1"/>
</dbReference>
<comment type="caution">
    <text evidence="1">The sequence shown here is derived from an EMBL/GenBank/DDBJ whole genome shotgun (WGS) entry which is preliminary data.</text>
</comment>
<proteinExistence type="predicted"/>
<name>A0ABD2ZL51_9GENT</name>
<dbReference type="SUPFAM" id="SSF52047">
    <property type="entry name" value="RNI-like"/>
    <property type="match status" value="1"/>
</dbReference>
<accession>A0ABD2ZL51</accession>
<keyword evidence="2" id="KW-1185">Reference proteome</keyword>
<evidence type="ECO:0000313" key="2">
    <source>
        <dbReference type="Proteomes" id="UP001630127"/>
    </source>
</evidence>
<dbReference type="InterPro" id="IPR032675">
    <property type="entry name" value="LRR_dom_sf"/>
</dbReference>
<dbReference type="Proteomes" id="UP001630127">
    <property type="component" value="Unassembled WGS sequence"/>
</dbReference>
<dbReference type="PANTHER" id="PTHR15140:SF37">
    <property type="entry name" value="UBIQUITIN-LIKE DOMAIN-CONTAINING PROTEIN"/>
    <property type="match status" value="1"/>
</dbReference>
<reference evidence="1 2" key="1">
    <citation type="submission" date="2024-11" db="EMBL/GenBank/DDBJ databases">
        <title>A near-complete genome assembly of Cinchona calisaya.</title>
        <authorList>
            <person name="Lian D.C."/>
            <person name="Zhao X.W."/>
            <person name="Wei L."/>
        </authorList>
    </citation>
    <scope>NUCLEOTIDE SEQUENCE [LARGE SCALE GENOMIC DNA]</scope>
    <source>
        <tissue evidence="1">Nenye</tissue>
    </source>
</reference>
<dbReference type="PANTHER" id="PTHR15140">
    <property type="entry name" value="TUBULIN-SPECIFIC CHAPERONE E"/>
    <property type="match status" value="1"/>
</dbReference>